<keyword evidence="2" id="KW-1185">Reference proteome</keyword>
<dbReference type="InParanoid" id="W0RRZ8"/>
<dbReference type="Proteomes" id="UP000019151">
    <property type="component" value="Plasmid 2"/>
</dbReference>
<gene>
    <name evidence="1" type="ORF">J421_5682</name>
</gene>
<sequence>MPDHSWLGWWPMTGWHFGLLIQAMAPLSASALASALAEQSANDPRHVRPRA</sequence>
<evidence type="ECO:0000313" key="2">
    <source>
        <dbReference type="Proteomes" id="UP000019151"/>
    </source>
</evidence>
<protein>
    <submittedName>
        <fullName evidence="1">Uncharacterized protein</fullName>
    </submittedName>
</protein>
<keyword evidence="1" id="KW-0614">Plasmid</keyword>
<evidence type="ECO:0000313" key="1">
    <source>
        <dbReference type="EMBL" id="AHG93217.1"/>
    </source>
</evidence>
<dbReference type="AlphaFoldDB" id="W0RRZ8"/>
<dbReference type="EMBL" id="CP007130">
    <property type="protein sequence ID" value="AHG93217.1"/>
    <property type="molecule type" value="Genomic_DNA"/>
</dbReference>
<proteinExistence type="predicted"/>
<reference evidence="1 2" key="1">
    <citation type="journal article" date="2014" name="Genome Announc.">
        <title>Genome Sequence and Methylome of Soil Bacterium Gemmatirosa kalamazoonensis KBS708T, a Member of the Rarely Cultivated Gemmatimonadetes Phylum.</title>
        <authorList>
            <person name="Debruyn J.M."/>
            <person name="Radosevich M."/>
            <person name="Wommack K.E."/>
            <person name="Polson S.W."/>
            <person name="Hauser L.J."/>
            <person name="Fawaz M.N."/>
            <person name="Korlach J."/>
            <person name="Tsai Y.C."/>
        </authorList>
    </citation>
    <scope>NUCLEOTIDE SEQUENCE [LARGE SCALE GENOMIC DNA]</scope>
    <source>
        <strain evidence="1 2">KBS708</strain>
        <plasmid evidence="2">Plasmid 2</plasmid>
    </source>
</reference>
<dbReference type="HOGENOM" id="CLU_3099231_0_0_0"/>
<accession>W0RRZ8</accession>
<organism evidence="1 2">
    <name type="scientific">Gemmatirosa kalamazoonensis</name>
    <dbReference type="NCBI Taxonomy" id="861299"/>
    <lineage>
        <taxon>Bacteria</taxon>
        <taxon>Pseudomonadati</taxon>
        <taxon>Gemmatimonadota</taxon>
        <taxon>Gemmatimonadia</taxon>
        <taxon>Gemmatimonadales</taxon>
        <taxon>Gemmatimonadaceae</taxon>
        <taxon>Gemmatirosa</taxon>
    </lineage>
</organism>
<dbReference type="KEGG" id="gba:J421_5682"/>
<name>W0RRZ8_9BACT</name>
<geneLocation type="plasmid" evidence="1 2">
    <name>2</name>
</geneLocation>